<name>A0AAF0AJ03_9GAMM</name>
<dbReference type="SMART" id="SM00342">
    <property type="entry name" value="HTH_ARAC"/>
    <property type="match status" value="1"/>
</dbReference>
<dbReference type="Pfam" id="PF12625">
    <property type="entry name" value="Arabinose_bd"/>
    <property type="match status" value="1"/>
</dbReference>
<evidence type="ECO:0000256" key="1">
    <source>
        <dbReference type="ARBA" id="ARBA00023015"/>
    </source>
</evidence>
<proteinExistence type="predicted"/>
<dbReference type="InterPro" id="IPR018060">
    <property type="entry name" value="HTH_AraC"/>
</dbReference>
<organism evidence="5 6">
    <name type="scientific">Denitrificimonas caeni</name>
    <dbReference type="NCBI Taxonomy" id="521720"/>
    <lineage>
        <taxon>Bacteria</taxon>
        <taxon>Pseudomonadati</taxon>
        <taxon>Pseudomonadota</taxon>
        <taxon>Gammaproteobacteria</taxon>
        <taxon>Pseudomonadales</taxon>
        <taxon>Pseudomonadaceae</taxon>
        <taxon>Denitrificimonas</taxon>
    </lineage>
</organism>
<dbReference type="AlphaFoldDB" id="A0AAF0AJ03"/>
<dbReference type="InterPro" id="IPR032687">
    <property type="entry name" value="AraC-type_N"/>
</dbReference>
<evidence type="ECO:0000256" key="2">
    <source>
        <dbReference type="ARBA" id="ARBA00023125"/>
    </source>
</evidence>
<evidence type="ECO:0000313" key="6">
    <source>
        <dbReference type="Proteomes" id="UP001212189"/>
    </source>
</evidence>
<dbReference type="InterPro" id="IPR009057">
    <property type="entry name" value="Homeodomain-like_sf"/>
</dbReference>
<evidence type="ECO:0000259" key="4">
    <source>
        <dbReference type="PROSITE" id="PS01124"/>
    </source>
</evidence>
<dbReference type="Gene3D" id="1.10.10.60">
    <property type="entry name" value="Homeodomain-like"/>
    <property type="match status" value="1"/>
</dbReference>
<dbReference type="KEGG" id="dce:O6P33_11410"/>
<accession>A0AAF0AJ03</accession>
<dbReference type="SUPFAM" id="SSF46689">
    <property type="entry name" value="Homeodomain-like"/>
    <property type="match status" value="1"/>
</dbReference>
<keyword evidence="2" id="KW-0238">DNA-binding</keyword>
<dbReference type="EMBL" id="CP114976">
    <property type="protein sequence ID" value="WBE24955.1"/>
    <property type="molecule type" value="Genomic_DNA"/>
</dbReference>
<sequence>MKTTRPSMRLGDLSMGFVHSIAAAIEQHQHCAAQLLERFELSPERLAEPHARLSIPRYMRLGHAATQLTGNPALGLVIGDKSALHHLGLAGVTAAQAPTLRAAARCISRFEPLYAQNYRGASQFIEDSEGAWFSFYSIAPYNAYNRFVVESVLLGWISHLRQVCQSHIDIDLLQIEYPEPSYAAVFQQYLDCPVEFNAEHNRIRFNQSSLALSNPQHCSSTWHALLELCEEQLALKTRSYSLVEQVAQLLAPLLKQGEPSIDQVAQKLQLPAWTLRRRLAAQGTQFRQLVNDTRFDLASSYIRDTDLTFSEISWLLGFSSPEAFQRAFKRWAQQTPGEFRHAVVRKA</sequence>
<keyword evidence="3" id="KW-0804">Transcription</keyword>
<protein>
    <submittedName>
        <fullName evidence="5">AraC family transcriptional regulator</fullName>
    </submittedName>
</protein>
<feature type="domain" description="HTH araC/xylS-type" evidence="4">
    <location>
        <begin position="244"/>
        <end position="342"/>
    </location>
</feature>
<evidence type="ECO:0000256" key="3">
    <source>
        <dbReference type="ARBA" id="ARBA00023163"/>
    </source>
</evidence>
<evidence type="ECO:0000313" key="5">
    <source>
        <dbReference type="EMBL" id="WBE24955.1"/>
    </source>
</evidence>
<dbReference type="GO" id="GO:0005829">
    <property type="term" value="C:cytosol"/>
    <property type="evidence" value="ECO:0007669"/>
    <property type="project" value="TreeGrafter"/>
</dbReference>
<dbReference type="Proteomes" id="UP001212189">
    <property type="component" value="Chromosome"/>
</dbReference>
<dbReference type="RefSeq" id="WP_269817898.1">
    <property type="nucleotide sequence ID" value="NZ_CP114976.1"/>
</dbReference>
<dbReference type="PANTHER" id="PTHR47894:SF1">
    <property type="entry name" value="HTH-TYPE TRANSCRIPTIONAL REGULATOR VQSM"/>
    <property type="match status" value="1"/>
</dbReference>
<dbReference type="Pfam" id="PF12833">
    <property type="entry name" value="HTH_18"/>
    <property type="match status" value="1"/>
</dbReference>
<dbReference type="PROSITE" id="PS01124">
    <property type="entry name" value="HTH_ARAC_FAMILY_2"/>
    <property type="match status" value="1"/>
</dbReference>
<keyword evidence="1" id="KW-0805">Transcription regulation</keyword>
<dbReference type="PANTHER" id="PTHR47894">
    <property type="entry name" value="HTH-TYPE TRANSCRIPTIONAL REGULATOR GADX"/>
    <property type="match status" value="1"/>
</dbReference>
<reference evidence="5 6" key="1">
    <citation type="submission" date="2022-12" db="EMBL/GenBank/DDBJ databases">
        <title>Coexistence and Characterization of a Novel Tigecycline Resistance gene tet(X) variant and blaNDM-1 in a Pseudomonas caeni Isolate of Chicken Origin.</title>
        <authorList>
            <person name="Lu X."/>
            <person name="Zhang L."/>
            <person name="Li R."/>
            <person name="Wang Z."/>
        </authorList>
    </citation>
    <scope>NUCLEOTIDE SEQUENCE [LARGE SCALE GENOMIC DNA]</scope>
    <source>
        <strain evidence="5 6">CE14</strain>
    </source>
</reference>
<keyword evidence="6" id="KW-1185">Reference proteome</keyword>
<gene>
    <name evidence="5" type="ORF">O6P33_11410</name>
</gene>
<dbReference type="GO" id="GO:0003700">
    <property type="term" value="F:DNA-binding transcription factor activity"/>
    <property type="evidence" value="ECO:0007669"/>
    <property type="project" value="InterPro"/>
</dbReference>
<dbReference type="GO" id="GO:0000976">
    <property type="term" value="F:transcription cis-regulatory region binding"/>
    <property type="evidence" value="ECO:0007669"/>
    <property type="project" value="TreeGrafter"/>
</dbReference>